<evidence type="ECO:0000313" key="1">
    <source>
        <dbReference type="EMBL" id="SDT00722.1"/>
    </source>
</evidence>
<keyword evidence="2" id="KW-1185">Reference proteome</keyword>
<dbReference type="OrthoDB" id="5526466at2"/>
<dbReference type="RefSeq" id="WP_090275318.1">
    <property type="nucleotide sequence ID" value="NZ_LT629748.1"/>
</dbReference>
<evidence type="ECO:0008006" key="3">
    <source>
        <dbReference type="Google" id="ProtNLM"/>
    </source>
</evidence>
<dbReference type="PANTHER" id="PTHR37953:SF1">
    <property type="entry name" value="UPF0127 PROTEIN MJ1496"/>
    <property type="match status" value="1"/>
</dbReference>
<dbReference type="AlphaFoldDB" id="A0A1H1WUK6"/>
<reference evidence="2" key="1">
    <citation type="submission" date="2016-10" db="EMBL/GenBank/DDBJ databases">
        <authorList>
            <person name="Varghese N."/>
            <person name="Submissions S."/>
        </authorList>
    </citation>
    <scope>NUCLEOTIDE SEQUENCE [LARGE SCALE GENOMIC DNA]</scope>
    <source>
        <strain evidence="2">2SM5</strain>
    </source>
</reference>
<dbReference type="STRING" id="797277.SAMN05216198_3397"/>
<evidence type="ECO:0000313" key="2">
    <source>
        <dbReference type="Proteomes" id="UP000243426"/>
    </source>
</evidence>
<dbReference type="EMBL" id="LT629748">
    <property type="protein sequence ID" value="SDT00722.1"/>
    <property type="molecule type" value="Genomic_DNA"/>
</dbReference>
<sequence length="168" mass="18552">MDGSGAAAQYAMQPQQSQGRPCWYALTLWLLIAFPLQAHTIEATLGDRSYQLELVADPDSRRQGLMGRTELAPGTGMLFDFPEGTRPAIWMRNMQMSLDLLFVDEHARLLQIFADVPPCTASPCVIYQADQPLRFVIEVSPGTAEDLGLQPGDHLDLADHNLTPPPAY</sequence>
<dbReference type="InterPro" id="IPR003795">
    <property type="entry name" value="DUF192"/>
</dbReference>
<proteinExistence type="predicted"/>
<name>A0A1H1WUK6_9GAMM</name>
<accession>A0A1H1WUK6</accession>
<dbReference type="Pfam" id="PF02643">
    <property type="entry name" value="DUF192"/>
    <property type="match status" value="1"/>
</dbReference>
<protein>
    <recommendedName>
        <fullName evidence="3">DUF192 domain-containing protein</fullName>
    </recommendedName>
</protein>
<dbReference type="PANTHER" id="PTHR37953">
    <property type="entry name" value="UPF0127 PROTEIN MJ1496"/>
    <property type="match status" value="1"/>
</dbReference>
<dbReference type="Gene3D" id="2.60.120.1140">
    <property type="entry name" value="Protein of unknown function DUF192"/>
    <property type="match status" value="1"/>
</dbReference>
<dbReference type="InterPro" id="IPR038695">
    <property type="entry name" value="Saro_0823-like_sf"/>
</dbReference>
<organism evidence="1 2">
    <name type="scientific">Halopseudomonas litoralis</name>
    <dbReference type="NCBI Taxonomy" id="797277"/>
    <lineage>
        <taxon>Bacteria</taxon>
        <taxon>Pseudomonadati</taxon>
        <taxon>Pseudomonadota</taxon>
        <taxon>Gammaproteobacteria</taxon>
        <taxon>Pseudomonadales</taxon>
        <taxon>Pseudomonadaceae</taxon>
        <taxon>Halopseudomonas</taxon>
    </lineage>
</organism>
<dbReference type="Proteomes" id="UP000243426">
    <property type="component" value="Chromosome I"/>
</dbReference>
<gene>
    <name evidence="1" type="ORF">SAMN05216198_3397</name>
</gene>